<dbReference type="EMBL" id="JASJQH010006932">
    <property type="protein sequence ID" value="KAK9723049.1"/>
    <property type="molecule type" value="Genomic_DNA"/>
</dbReference>
<dbReference type="InterPro" id="IPR008193">
    <property type="entry name" value="RNA_pol_Rpb11_13-16kDa_CS"/>
</dbReference>
<dbReference type="CDD" id="cd07029">
    <property type="entry name" value="RNAP_I_III_AC19"/>
    <property type="match status" value="1"/>
</dbReference>
<dbReference type="Proteomes" id="UP001479436">
    <property type="component" value="Unassembled WGS sequence"/>
</dbReference>
<evidence type="ECO:0000256" key="1">
    <source>
        <dbReference type="ARBA" id="ARBA00004123"/>
    </source>
</evidence>
<feature type="domain" description="DNA-directed RNA polymerase RBP11-like dimerisation" evidence="7">
    <location>
        <begin position="53"/>
        <end position="126"/>
    </location>
</feature>
<evidence type="ECO:0000256" key="4">
    <source>
        <dbReference type="ARBA" id="ARBA00023242"/>
    </source>
</evidence>
<dbReference type="Gene3D" id="3.30.1360.10">
    <property type="entry name" value="RNA polymerase, RBP11-like subunit"/>
    <property type="match status" value="1"/>
</dbReference>
<dbReference type="InterPro" id="IPR036603">
    <property type="entry name" value="RBP11-like"/>
</dbReference>
<reference evidence="8 9" key="1">
    <citation type="submission" date="2023-04" db="EMBL/GenBank/DDBJ databases">
        <title>Genome of Basidiobolus ranarum AG-B5.</title>
        <authorList>
            <person name="Stajich J.E."/>
            <person name="Carter-House D."/>
            <person name="Gryganskyi A."/>
        </authorList>
    </citation>
    <scope>NUCLEOTIDE SEQUENCE [LARGE SCALE GENOMIC DNA]</scope>
    <source>
        <strain evidence="8 9">AG-B5</strain>
    </source>
</reference>
<evidence type="ECO:0000256" key="3">
    <source>
        <dbReference type="ARBA" id="ARBA00023163"/>
    </source>
</evidence>
<dbReference type="Pfam" id="PF13656">
    <property type="entry name" value="RNA_pol_L_2"/>
    <property type="match status" value="1"/>
</dbReference>
<gene>
    <name evidence="8" type="primary">RPC19_1</name>
    <name evidence="8" type="ORF">K7432_002204</name>
</gene>
<dbReference type="PROSITE" id="PS01154">
    <property type="entry name" value="RNA_POL_L_13KD"/>
    <property type="match status" value="1"/>
</dbReference>
<comment type="similarity">
    <text evidence="5">Belongs to the archaeal Rpo11/eukaryotic RPB11/RPC19 RNA polymerase subunit family.</text>
</comment>
<dbReference type="PANTHER" id="PTHR13946">
    <property type="entry name" value="DNA-DIRECTED RNA POLYMERASE I,II,III"/>
    <property type="match status" value="1"/>
</dbReference>
<proteinExistence type="inferred from homology"/>
<keyword evidence="2" id="KW-0240">DNA-directed RNA polymerase</keyword>
<keyword evidence="4" id="KW-0539">Nucleus</keyword>
<evidence type="ECO:0000256" key="6">
    <source>
        <dbReference type="SAM" id="MobiDB-lite"/>
    </source>
</evidence>
<protein>
    <submittedName>
        <fullName evidence="8">RNA polymerase subunit AC19</fullName>
    </submittedName>
</protein>
<evidence type="ECO:0000256" key="5">
    <source>
        <dbReference type="ARBA" id="ARBA00025751"/>
    </source>
</evidence>
<dbReference type="PANTHER" id="PTHR13946:SF28">
    <property type="entry name" value="DNA-DIRECTED RNA POLYMERASES I AND III SUBUNIT RPAC2"/>
    <property type="match status" value="1"/>
</dbReference>
<dbReference type="SUPFAM" id="SSF55257">
    <property type="entry name" value="RBP11-like subunits of RNA polymerase"/>
    <property type="match status" value="1"/>
</dbReference>
<feature type="region of interest" description="Disordered" evidence="6">
    <location>
        <begin position="1"/>
        <end position="24"/>
    </location>
</feature>
<dbReference type="InterPro" id="IPR009025">
    <property type="entry name" value="RBP11-like_dimer"/>
</dbReference>
<dbReference type="HAMAP" id="MF_00261">
    <property type="entry name" value="RNApol_arch_Rpo11"/>
    <property type="match status" value="1"/>
</dbReference>
<dbReference type="InterPro" id="IPR022905">
    <property type="entry name" value="Rpo11-like"/>
</dbReference>
<comment type="subcellular location">
    <subcellularLocation>
        <location evidence="1">Nucleus</location>
    </subcellularLocation>
</comment>
<sequence length="145" mass="16450">MSDNEETEQHILPDTEMIQESEGEMEEVEVETEVDTEEDKVEIIAGSSIDLTAATFCLKNEDHTLGNALRYVIMKNPNVDYCGYTIPHPSEAKLNLRIQTADDTTAVEALQEGLDNLTDMCQHILDTFQGEFEKGEFTYDEKPNW</sequence>
<comment type="caution">
    <text evidence="8">The sequence shown here is derived from an EMBL/GenBank/DDBJ whole genome shotgun (WGS) entry which is preliminary data.</text>
</comment>
<keyword evidence="9" id="KW-1185">Reference proteome</keyword>
<keyword evidence="3" id="KW-0804">Transcription</keyword>
<dbReference type="InterPro" id="IPR033898">
    <property type="entry name" value="RNAP_AC19"/>
</dbReference>
<evidence type="ECO:0000313" key="8">
    <source>
        <dbReference type="EMBL" id="KAK9723049.1"/>
    </source>
</evidence>
<organism evidence="8 9">
    <name type="scientific">Basidiobolus ranarum</name>
    <dbReference type="NCBI Taxonomy" id="34480"/>
    <lineage>
        <taxon>Eukaryota</taxon>
        <taxon>Fungi</taxon>
        <taxon>Fungi incertae sedis</taxon>
        <taxon>Zoopagomycota</taxon>
        <taxon>Entomophthoromycotina</taxon>
        <taxon>Basidiobolomycetes</taxon>
        <taxon>Basidiobolales</taxon>
        <taxon>Basidiobolaceae</taxon>
        <taxon>Basidiobolus</taxon>
    </lineage>
</organism>
<accession>A0ABR2W8N8</accession>
<evidence type="ECO:0000259" key="7">
    <source>
        <dbReference type="Pfam" id="PF13656"/>
    </source>
</evidence>
<evidence type="ECO:0000256" key="2">
    <source>
        <dbReference type="ARBA" id="ARBA00022478"/>
    </source>
</evidence>
<name>A0ABR2W8N8_9FUNG</name>
<evidence type="ECO:0000313" key="9">
    <source>
        <dbReference type="Proteomes" id="UP001479436"/>
    </source>
</evidence>